<gene>
    <name evidence="7 8" type="primary">ispD</name>
    <name evidence="8" type="ORF">H8730_05780</name>
</gene>
<evidence type="ECO:0000256" key="2">
    <source>
        <dbReference type="ARBA" id="ARBA00004787"/>
    </source>
</evidence>
<evidence type="ECO:0000256" key="4">
    <source>
        <dbReference type="ARBA" id="ARBA00022679"/>
    </source>
</evidence>
<feature type="site" description="Positions MEP for the nucleophilic attack" evidence="7">
    <location>
        <position position="163"/>
    </location>
</feature>
<feature type="site" description="Positions MEP for the nucleophilic attack" evidence="7">
    <location>
        <position position="221"/>
    </location>
</feature>
<name>A0A926I194_9FIRM</name>
<dbReference type="EMBL" id="JACRSQ010000006">
    <property type="protein sequence ID" value="MBC8543050.1"/>
    <property type="molecule type" value="Genomic_DNA"/>
</dbReference>
<feature type="site" description="Transition state stabilizer" evidence="7">
    <location>
        <position position="23"/>
    </location>
</feature>
<keyword evidence="9" id="KW-1185">Reference proteome</keyword>
<evidence type="ECO:0000256" key="6">
    <source>
        <dbReference type="ARBA" id="ARBA00023229"/>
    </source>
</evidence>
<feature type="site" description="Transition state stabilizer" evidence="7">
    <location>
        <position position="30"/>
    </location>
</feature>
<evidence type="ECO:0000256" key="7">
    <source>
        <dbReference type="HAMAP-Rule" id="MF_00108"/>
    </source>
</evidence>
<dbReference type="EC" id="2.7.7.60" evidence="7"/>
<dbReference type="PANTHER" id="PTHR32125:SF4">
    <property type="entry name" value="2-C-METHYL-D-ERYTHRITOL 4-PHOSPHATE CYTIDYLYLTRANSFERASE, CHLOROPLASTIC"/>
    <property type="match status" value="1"/>
</dbReference>
<comment type="pathway">
    <text evidence="2 7">Isoprenoid biosynthesis; isopentenyl diphosphate biosynthesis via DXP pathway; isopentenyl diphosphate from 1-deoxy-D-xylulose 5-phosphate: step 2/6.</text>
</comment>
<evidence type="ECO:0000256" key="3">
    <source>
        <dbReference type="ARBA" id="ARBA00009789"/>
    </source>
</evidence>
<dbReference type="GO" id="GO:0019288">
    <property type="term" value="P:isopentenyl diphosphate biosynthetic process, methylerythritol 4-phosphate pathway"/>
    <property type="evidence" value="ECO:0007669"/>
    <property type="project" value="UniProtKB-UniRule"/>
</dbReference>
<evidence type="ECO:0000256" key="5">
    <source>
        <dbReference type="ARBA" id="ARBA00022695"/>
    </source>
</evidence>
<protein>
    <recommendedName>
        <fullName evidence="7">2-C-methyl-D-erythritol 4-phosphate cytidylyltransferase</fullName>
        <ecNumber evidence="7">2.7.7.60</ecNumber>
    </recommendedName>
    <alternativeName>
        <fullName evidence="7">4-diphosphocytidyl-2C-methyl-D-erythritol synthase</fullName>
    </alternativeName>
    <alternativeName>
        <fullName evidence="7">MEP cytidylyltransferase</fullName>
        <shortName evidence="7">MCT</shortName>
    </alternativeName>
</protein>
<dbReference type="HAMAP" id="MF_00108">
    <property type="entry name" value="IspD"/>
    <property type="match status" value="1"/>
</dbReference>
<dbReference type="PROSITE" id="PS01295">
    <property type="entry name" value="ISPD"/>
    <property type="match status" value="1"/>
</dbReference>
<dbReference type="Pfam" id="PF01128">
    <property type="entry name" value="IspD"/>
    <property type="match status" value="1"/>
</dbReference>
<organism evidence="8 9">
    <name type="scientific">Bianquea renquensis</name>
    <dbReference type="NCBI Taxonomy" id="2763661"/>
    <lineage>
        <taxon>Bacteria</taxon>
        <taxon>Bacillati</taxon>
        <taxon>Bacillota</taxon>
        <taxon>Clostridia</taxon>
        <taxon>Eubacteriales</taxon>
        <taxon>Bianqueaceae</taxon>
        <taxon>Bianquea</taxon>
    </lineage>
</organism>
<dbReference type="GO" id="GO:0050518">
    <property type="term" value="F:2-C-methyl-D-erythritol 4-phosphate cytidylyltransferase activity"/>
    <property type="evidence" value="ECO:0007669"/>
    <property type="project" value="UniProtKB-UniRule"/>
</dbReference>
<comment type="catalytic activity">
    <reaction evidence="1 7">
        <text>2-C-methyl-D-erythritol 4-phosphate + CTP + H(+) = 4-CDP-2-C-methyl-D-erythritol + diphosphate</text>
        <dbReference type="Rhea" id="RHEA:13429"/>
        <dbReference type="ChEBI" id="CHEBI:15378"/>
        <dbReference type="ChEBI" id="CHEBI:33019"/>
        <dbReference type="ChEBI" id="CHEBI:37563"/>
        <dbReference type="ChEBI" id="CHEBI:57823"/>
        <dbReference type="ChEBI" id="CHEBI:58262"/>
        <dbReference type="EC" id="2.7.7.60"/>
    </reaction>
</comment>
<accession>A0A926I194</accession>
<dbReference type="SUPFAM" id="SSF53448">
    <property type="entry name" value="Nucleotide-diphospho-sugar transferases"/>
    <property type="match status" value="1"/>
</dbReference>
<dbReference type="RefSeq" id="WP_249289558.1">
    <property type="nucleotide sequence ID" value="NZ_JACRSQ010000006.1"/>
</dbReference>
<reference evidence="8" key="1">
    <citation type="submission" date="2020-08" db="EMBL/GenBank/DDBJ databases">
        <title>Genome public.</title>
        <authorList>
            <person name="Liu C."/>
            <person name="Sun Q."/>
        </authorList>
    </citation>
    <scope>NUCLEOTIDE SEQUENCE</scope>
    <source>
        <strain evidence="8">NSJ-32</strain>
    </source>
</reference>
<dbReference type="AlphaFoldDB" id="A0A926I194"/>
<dbReference type="NCBIfam" id="TIGR00453">
    <property type="entry name" value="ispD"/>
    <property type="match status" value="1"/>
</dbReference>
<dbReference type="Gene3D" id="3.90.550.10">
    <property type="entry name" value="Spore Coat Polysaccharide Biosynthesis Protein SpsA, Chain A"/>
    <property type="match status" value="1"/>
</dbReference>
<dbReference type="CDD" id="cd02516">
    <property type="entry name" value="CDP-ME_synthetase"/>
    <property type="match status" value="1"/>
</dbReference>
<evidence type="ECO:0000313" key="9">
    <source>
        <dbReference type="Proteomes" id="UP000657006"/>
    </source>
</evidence>
<sequence length="245" mass="26651">MIQITQSAGKVWAVVPAAGTGSRMGTAVKKQFMELEGVPILARTVTVLDACSMIDGLVVVTAAEDMAQCQELLRQKYRYHTPLHILPGGATRQESVYLGLKALPSDCAFVLIHDGARPLVDPTIVETSVQTAAAWGGCVVAVPAKDTIKVADDNGFVKETPPRQRLWNVQTPQTFRYADILHAYEQAMAVMDLTHTDDSSIAERYGSIQIKLLQGSYSNIKITTPEDLSLAEQILRSQQPGDTAR</sequence>
<keyword evidence="4 7" id="KW-0808">Transferase</keyword>
<comment type="caution">
    <text evidence="8">The sequence shown here is derived from an EMBL/GenBank/DDBJ whole genome shotgun (WGS) entry which is preliminary data.</text>
</comment>
<dbReference type="InterPro" id="IPR001228">
    <property type="entry name" value="IspD"/>
</dbReference>
<dbReference type="Proteomes" id="UP000657006">
    <property type="component" value="Unassembled WGS sequence"/>
</dbReference>
<dbReference type="InterPro" id="IPR029044">
    <property type="entry name" value="Nucleotide-diphossugar_trans"/>
</dbReference>
<dbReference type="InterPro" id="IPR018294">
    <property type="entry name" value="ISPD_synthase_CS"/>
</dbReference>
<proteinExistence type="inferred from homology"/>
<evidence type="ECO:0000256" key="1">
    <source>
        <dbReference type="ARBA" id="ARBA00001282"/>
    </source>
</evidence>
<dbReference type="InterPro" id="IPR050088">
    <property type="entry name" value="IspD/TarI_cytidylyltransf_bact"/>
</dbReference>
<comment type="function">
    <text evidence="7">Catalyzes the formation of 4-diphosphocytidyl-2-C-methyl-D-erythritol from CTP and 2-C-methyl-D-erythritol 4-phosphate (MEP).</text>
</comment>
<dbReference type="InterPro" id="IPR034683">
    <property type="entry name" value="IspD/TarI"/>
</dbReference>
<evidence type="ECO:0000313" key="8">
    <source>
        <dbReference type="EMBL" id="MBC8543050.1"/>
    </source>
</evidence>
<keyword evidence="5 7" id="KW-0548">Nucleotidyltransferase</keyword>
<dbReference type="FunFam" id="3.90.550.10:FF:000003">
    <property type="entry name" value="2-C-methyl-D-erythritol 4-phosphate cytidylyltransferase"/>
    <property type="match status" value="1"/>
</dbReference>
<comment type="similarity">
    <text evidence="3 7">Belongs to the IspD/TarI cytidylyltransferase family. IspD subfamily.</text>
</comment>
<keyword evidence="6 7" id="KW-0414">Isoprene biosynthesis</keyword>
<dbReference type="PANTHER" id="PTHR32125">
    <property type="entry name" value="2-C-METHYL-D-ERYTHRITOL 4-PHOSPHATE CYTIDYLYLTRANSFERASE, CHLOROPLASTIC"/>
    <property type="match status" value="1"/>
</dbReference>